<dbReference type="Gene3D" id="3.40.50.300">
    <property type="entry name" value="P-loop containing nucleotide triphosphate hydrolases"/>
    <property type="match status" value="1"/>
</dbReference>
<proteinExistence type="inferred from homology"/>
<dbReference type="SMART" id="SM00382">
    <property type="entry name" value="AAA"/>
    <property type="match status" value="1"/>
</dbReference>
<dbReference type="RefSeq" id="WP_245862123.1">
    <property type="nucleotide sequence ID" value="NZ_PDJI01000004.1"/>
</dbReference>
<sequence>MSRLHEGAELAVDHLTKTFGAVRAVDDLSFTARPGRVTGFLGPNGAGKTTTLRILLGLVRATSGRATISGRTYGELVRPTRTVGAALEAASFHPGRTALDHLRVYAPQVGVDDRRCSEVLELVGLDAVAGRRVGGFSLGMRQRLGLATTLLGDPGVLVLDEPANGLDPEGIAWLRALLRHLAGEGRTVLVSSHVLSEVQQTVDDVVIIARGTLVHQSSLAELAALAEPSVRVVSPDARGLADLIESAGWADRVAEDGTASTGTAVLRRVAAAEVGARAFAAGLEIHELSAREVGLEDTFLRLVDERPGHVQAGEEAR</sequence>
<evidence type="ECO:0000256" key="3">
    <source>
        <dbReference type="ARBA" id="ARBA00022741"/>
    </source>
</evidence>
<dbReference type="InterPro" id="IPR003593">
    <property type="entry name" value="AAA+_ATPase"/>
</dbReference>
<evidence type="ECO:0000313" key="7">
    <source>
        <dbReference type="Proteomes" id="UP000222106"/>
    </source>
</evidence>
<protein>
    <submittedName>
        <fullName evidence="6">ABC-2 type transport system ATP-binding protein</fullName>
    </submittedName>
</protein>
<gene>
    <name evidence="6" type="ORF">ATJ97_0917</name>
</gene>
<evidence type="ECO:0000313" key="6">
    <source>
        <dbReference type="EMBL" id="PFG38440.1"/>
    </source>
</evidence>
<keyword evidence="7" id="KW-1185">Reference proteome</keyword>
<dbReference type="AlphaFoldDB" id="A0A2A9EJL9"/>
<evidence type="ECO:0000256" key="1">
    <source>
        <dbReference type="ARBA" id="ARBA00005417"/>
    </source>
</evidence>
<comment type="caution">
    <text evidence="6">The sequence shown here is derived from an EMBL/GenBank/DDBJ whole genome shotgun (WGS) entry which is preliminary data.</text>
</comment>
<evidence type="ECO:0000256" key="4">
    <source>
        <dbReference type="ARBA" id="ARBA00022840"/>
    </source>
</evidence>
<dbReference type="PROSITE" id="PS50893">
    <property type="entry name" value="ABC_TRANSPORTER_2"/>
    <property type="match status" value="1"/>
</dbReference>
<reference evidence="6 7" key="1">
    <citation type="submission" date="2017-10" db="EMBL/GenBank/DDBJ databases">
        <title>Sequencing the genomes of 1000 actinobacteria strains.</title>
        <authorList>
            <person name="Klenk H.-P."/>
        </authorList>
    </citation>
    <scope>NUCLEOTIDE SEQUENCE [LARGE SCALE GENOMIC DNA]</scope>
    <source>
        <strain evidence="6 7">DSM 21838</strain>
    </source>
</reference>
<keyword evidence="4 6" id="KW-0067">ATP-binding</keyword>
<organism evidence="6 7">
    <name type="scientific">Georgenia soli</name>
    <dbReference type="NCBI Taxonomy" id="638953"/>
    <lineage>
        <taxon>Bacteria</taxon>
        <taxon>Bacillati</taxon>
        <taxon>Actinomycetota</taxon>
        <taxon>Actinomycetes</taxon>
        <taxon>Micrococcales</taxon>
        <taxon>Bogoriellaceae</taxon>
        <taxon>Georgenia</taxon>
    </lineage>
</organism>
<dbReference type="GO" id="GO:0005524">
    <property type="term" value="F:ATP binding"/>
    <property type="evidence" value="ECO:0007669"/>
    <property type="project" value="UniProtKB-KW"/>
</dbReference>
<name>A0A2A9EJL9_9MICO</name>
<dbReference type="PANTHER" id="PTHR43335:SF4">
    <property type="entry name" value="ABC TRANSPORTER, ATP-BINDING PROTEIN"/>
    <property type="match status" value="1"/>
</dbReference>
<keyword evidence="2" id="KW-0813">Transport</keyword>
<dbReference type="Proteomes" id="UP000222106">
    <property type="component" value="Unassembled WGS sequence"/>
</dbReference>
<evidence type="ECO:0000259" key="5">
    <source>
        <dbReference type="PROSITE" id="PS50893"/>
    </source>
</evidence>
<dbReference type="InterPro" id="IPR027417">
    <property type="entry name" value="P-loop_NTPase"/>
</dbReference>
<comment type="similarity">
    <text evidence="1">Belongs to the ABC transporter superfamily.</text>
</comment>
<dbReference type="EMBL" id="PDJI01000004">
    <property type="protein sequence ID" value="PFG38440.1"/>
    <property type="molecule type" value="Genomic_DNA"/>
</dbReference>
<feature type="domain" description="ABC transporter" evidence="5">
    <location>
        <begin position="10"/>
        <end position="235"/>
    </location>
</feature>
<dbReference type="PROSITE" id="PS00211">
    <property type="entry name" value="ABC_TRANSPORTER_1"/>
    <property type="match status" value="1"/>
</dbReference>
<keyword evidence="3" id="KW-0547">Nucleotide-binding</keyword>
<dbReference type="InterPro" id="IPR017871">
    <property type="entry name" value="ABC_transporter-like_CS"/>
</dbReference>
<dbReference type="PANTHER" id="PTHR43335">
    <property type="entry name" value="ABC TRANSPORTER, ATP-BINDING PROTEIN"/>
    <property type="match status" value="1"/>
</dbReference>
<evidence type="ECO:0000256" key="2">
    <source>
        <dbReference type="ARBA" id="ARBA00022448"/>
    </source>
</evidence>
<dbReference type="GO" id="GO:0016887">
    <property type="term" value="F:ATP hydrolysis activity"/>
    <property type="evidence" value="ECO:0007669"/>
    <property type="project" value="InterPro"/>
</dbReference>
<dbReference type="InterPro" id="IPR003439">
    <property type="entry name" value="ABC_transporter-like_ATP-bd"/>
</dbReference>
<accession>A0A2A9EJL9</accession>
<dbReference type="SUPFAM" id="SSF52540">
    <property type="entry name" value="P-loop containing nucleoside triphosphate hydrolases"/>
    <property type="match status" value="1"/>
</dbReference>
<dbReference type="Pfam" id="PF00005">
    <property type="entry name" value="ABC_tran"/>
    <property type="match status" value="1"/>
</dbReference>